<evidence type="ECO:0000313" key="3">
    <source>
        <dbReference type="EMBL" id="MCX2976739.1"/>
    </source>
</evidence>
<dbReference type="RefSeq" id="WP_279248480.1">
    <property type="nucleotide sequence ID" value="NZ_SHNO01000001.1"/>
</dbReference>
<dbReference type="EMBL" id="SHNO01000001">
    <property type="protein sequence ID" value="MCX2976739.1"/>
    <property type="molecule type" value="Genomic_DNA"/>
</dbReference>
<dbReference type="GO" id="GO:0003677">
    <property type="term" value="F:DNA binding"/>
    <property type="evidence" value="ECO:0007669"/>
    <property type="project" value="UniProtKB-KW"/>
</dbReference>
<dbReference type="PANTHER" id="PTHR34075">
    <property type="entry name" value="BLR3430 PROTEIN"/>
    <property type="match status" value="1"/>
</dbReference>
<gene>
    <name evidence="3" type="ORF">EYC82_05170</name>
</gene>
<keyword evidence="3" id="KW-0238">DNA-binding</keyword>
<dbReference type="SUPFAM" id="SSF50249">
    <property type="entry name" value="Nucleic acid-binding proteins"/>
    <property type="match status" value="1"/>
</dbReference>
<evidence type="ECO:0000259" key="2">
    <source>
        <dbReference type="Pfam" id="PF12172"/>
    </source>
</evidence>
<dbReference type="InterPro" id="IPR012340">
    <property type="entry name" value="NA-bd_OB-fold"/>
</dbReference>
<dbReference type="InterPro" id="IPR022002">
    <property type="entry name" value="ChsH2_Znr"/>
</dbReference>
<evidence type="ECO:0000313" key="4">
    <source>
        <dbReference type="Proteomes" id="UP001143304"/>
    </source>
</evidence>
<name>A0ABT3T5J1_9GAMM</name>
<feature type="domain" description="ChsH2 C-terminal OB-fold" evidence="1">
    <location>
        <begin position="51"/>
        <end position="121"/>
    </location>
</feature>
<proteinExistence type="predicted"/>
<organism evidence="3 4">
    <name type="scientific">Candidatus Marimicrobium litorale</name>
    <dbReference type="NCBI Taxonomy" id="2518991"/>
    <lineage>
        <taxon>Bacteria</taxon>
        <taxon>Pseudomonadati</taxon>
        <taxon>Pseudomonadota</taxon>
        <taxon>Gammaproteobacteria</taxon>
        <taxon>Cellvibrionales</taxon>
        <taxon>Halieaceae</taxon>
        <taxon>Marimicrobium</taxon>
    </lineage>
</organism>
<dbReference type="PANTHER" id="PTHR34075:SF5">
    <property type="entry name" value="BLR3430 PROTEIN"/>
    <property type="match status" value="1"/>
</dbReference>
<feature type="domain" description="ChsH2 rubredoxin-like zinc ribbon" evidence="2">
    <location>
        <begin position="19"/>
        <end position="48"/>
    </location>
</feature>
<keyword evidence="4" id="KW-1185">Reference proteome</keyword>
<dbReference type="InterPro" id="IPR052513">
    <property type="entry name" value="Thioester_dehydratase-like"/>
</dbReference>
<sequence>MSNQVPIAEGLFTWPSKNPALLGSRCQDCGIATFPVSESCSACSGQNVVVEELPGHGTLWTWTVQQFMPKTPYKSGETPETFQPYGVGYVELPGGVRVEGRLTENDPAKLAIGMNMEVVFEPFRTEENGDEVISFFFRPAA</sequence>
<comment type="caution">
    <text evidence="3">The sequence shown here is derived from an EMBL/GenBank/DDBJ whole genome shotgun (WGS) entry which is preliminary data.</text>
</comment>
<protein>
    <submittedName>
        <fullName evidence="3">DNA-binding protein</fullName>
    </submittedName>
</protein>
<dbReference type="Pfam" id="PF01796">
    <property type="entry name" value="OB_ChsH2_C"/>
    <property type="match status" value="1"/>
</dbReference>
<reference evidence="3" key="1">
    <citation type="submission" date="2019-02" db="EMBL/GenBank/DDBJ databases">
        <authorList>
            <person name="Li S.-H."/>
        </authorList>
    </citation>
    <scope>NUCLEOTIDE SEQUENCE</scope>
    <source>
        <strain evidence="3">IMCC11814</strain>
    </source>
</reference>
<accession>A0ABT3T5J1</accession>
<dbReference type="Proteomes" id="UP001143304">
    <property type="component" value="Unassembled WGS sequence"/>
</dbReference>
<dbReference type="InterPro" id="IPR002878">
    <property type="entry name" value="ChsH2_C"/>
</dbReference>
<evidence type="ECO:0000259" key="1">
    <source>
        <dbReference type="Pfam" id="PF01796"/>
    </source>
</evidence>
<dbReference type="Pfam" id="PF12172">
    <property type="entry name" value="zf-ChsH2"/>
    <property type="match status" value="1"/>
</dbReference>